<dbReference type="EMBL" id="JAWDEY010000020">
    <property type="protein sequence ID" value="KAK6588932.1"/>
    <property type="molecule type" value="Genomic_DNA"/>
</dbReference>
<evidence type="ECO:0000256" key="2">
    <source>
        <dbReference type="SAM" id="MobiDB-lite"/>
    </source>
</evidence>
<keyword evidence="4" id="KW-1185">Reference proteome</keyword>
<sequence>MWLVLLFIIVCSILFGTIIYCSLKDYSTSCHQDSILCDAFIASGRLTFPKKDLRHYFQLRDEVAPQDCSFEEFKLRLRASNPELVSEMKKSLLRSAMAVQENYSRISSEYMGNMQLYRKLLLSEKQWNYVENAMEELKETVEYIRDEANLIQDDWGDYIFSDAKKLNMIRKKQEELRIIKERKAREKEIEEKKAREKEISDSQMANKIAMEILNECDVSDGNKQIKGNGNIKKRSNNNKLK</sequence>
<evidence type="ECO:0000313" key="3">
    <source>
        <dbReference type="EMBL" id="KAK6588932.1"/>
    </source>
</evidence>
<evidence type="ECO:0000313" key="4">
    <source>
        <dbReference type="Proteomes" id="UP001311799"/>
    </source>
</evidence>
<evidence type="ECO:0000256" key="1">
    <source>
        <dbReference type="SAM" id="Coils"/>
    </source>
</evidence>
<accession>A0AAV9XWE8</accession>
<feature type="region of interest" description="Disordered" evidence="2">
    <location>
        <begin position="219"/>
        <end position="241"/>
    </location>
</feature>
<feature type="compositionally biased region" description="Basic residues" evidence="2">
    <location>
        <begin position="231"/>
        <end position="241"/>
    </location>
</feature>
<comment type="caution">
    <text evidence="3">The sequence shown here is derived from an EMBL/GenBank/DDBJ whole genome shotgun (WGS) entry which is preliminary data.</text>
</comment>
<dbReference type="Proteomes" id="UP001311799">
    <property type="component" value="Unassembled WGS sequence"/>
</dbReference>
<feature type="compositionally biased region" description="Low complexity" evidence="2">
    <location>
        <begin position="221"/>
        <end position="230"/>
    </location>
</feature>
<dbReference type="AlphaFoldDB" id="A0AAV9XWE8"/>
<dbReference type="InterPro" id="IPR018624">
    <property type="entry name" value="Sec66"/>
</dbReference>
<proteinExistence type="predicted"/>
<reference evidence="3 4" key="1">
    <citation type="submission" date="2023-10" db="EMBL/GenBank/DDBJ databases">
        <title>Comparative genomics analysis reveals potential genetic determinants of host preference in Cryptosporidium xiaoi.</title>
        <authorList>
            <person name="Xiao L."/>
            <person name="Li J."/>
        </authorList>
    </citation>
    <scope>NUCLEOTIDE SEQUENCE [LARGE SCALE GENOMIC DNA]</scope>
    <source>
        <strain evidence="3 4">52996</strain>
    </source>
</reference>
<dbReference type="Pfam" id="PF09802">
    <property type="entry name" value="Sec66"/>
    <property type="match status" value="1"/>
</dbReference>
<dbReference type="GO" id="GO:0031207">
    <property type="term" value="C:Sec62/Sec63 complex"/>
    <property type="evidence" value="ECO:0007669"/>
    <property type="project" value="InterPro"/>
</dbReference>
<protein>
    <submittedName>
        <fullName evidence="3">Uncharacterized protein</fullName>
    </submittedName>
</protein>
<name>A0AAV9XWE8_9CRYT</name>
<organism evidence="3 4">
    <name type="scientific">Cryptosporidium xiaoi</name>
    <dbReference type="NCBI Taxonomy" id="659607"/>
    <lineage>
        <taxon>Eukaryota</taxon>
        <taxon>Sar</taxon>
        <taxon>Alveolata</taxon>
        <taxon>Apicomplexa</taxon>
        <taxon>Conoidasida</taxon>
        <taxon>Coccidia</taxon>
        <taxon>Eucoccidiorida</taxon>
        <taxon>Eimeriorina</taxon>
        <taxon>Cryptosporidiidae</taxon>
        <taxon>Cryptosporidium</taxon>
    </lineage>
</organism>
<gene>
    <name evidence="3" type="ORF">RS030_283705</name>
</gene>
<feature type="coiled-coil region" evidence="1">
    <location>
        <begin position="134"/>
        <end position="189"/>
    </location>
</feature>
<dbReference type="GO" id="GO:0031204">
    <property type="term" value="P:post-translational protein targeting to membrane, translocation"/>
    <property type="evidence" value="ECO:0007669"/>
    <property type="project" value="InterPro"/>
</dbReference>
<keyword evidence="1" id="KW-0175">Coiled coil</keyword>